<keyword evidence="7" id="KW-1185">Reference proteome</keyword>
<feature type="transmembrane region" description="Helical" evidence="4">
    <location>
        <begin position="1677"/>
        <end position="1705"/>
    </location>
</feature>
<dbReference type="GO" id="GO:0016020">
    <property type="term" value="C:membrane"/>
    <property type="evidence" value="ECO:0007669"/>
    <property type="project" value="InterPro"/>
</dbReference>
<evidence type="ECO:0000256" key="2">
    <source>
        <dbReference type="ARBA" id="ARBA00022737"/>
    </source>
</evidence>
<dbReference type="Proteomes" id="UP001295684">
    <property type="component" value="Unassembled WGS sequence"/>
</dbReference>
<feature type="domain" description="Dystroglycan-type cadherin-like" evidence="5">
    <location>
        <begin position="572"/>
        <end position="669"/>
    </location>
</feature>
<dbReference type="PANTHER" id="PTHR15332:SF175">
    <property type="entry name" value="PROPROTEIN CONVERTASE SUBTILISIN_KEXIN TYPE 5-LIKE"/>
    <property type="match status" value="1"/>
</dbReference>
<dbReference type="InterPro" id="IPR006644">
    <property type="entry name" value="Cadg"/>
</dbReference>
<dbReference type="Gene3D" id="2.10.220.10">
    <property type="entry name" value="Hormone Receptor, Insulin-like Growth Factor Receptor 1, Chain A, domain 2"/>
    <property type="match status" value="2"/>
</dbReference>
<dbReference type="GO" id="GO:0005509">
    <property type="term" value="F:calcium ion binding"/>
    <property type="evidence" value="ECO:0007669"/>
    <property type="project" value="InterPro"/>
</dbReference>
<name>A0AAD2D6S6_EUPCR</name>
<gene>
    <name evidence="6" type="ORF">ECRASSUSDP1_LOCUS23109</name>
</gene>
<feature type="transmembrane region" description="Helical" evidence="4">
    <location>
        <begin position="1466"/>
        <end position="1484"/>
    </location>
</feature>
<keyword evidence="2" id="KW-0677">Repeat</keyword>
<proteinExistence type="predicted"/>
<feature type="transmembrane region" description="Helical" evidence="4">
    <location>
        <begin position="1642"/>
        <end position="1665"/>
    </location>
</feature>
<evidence type="ECO:0000313" key="7">
    <source>
        <dbReference type="Proteomes" id="UP001295684"/>
    </source>
</evidence>
<keyword evidence="4" id="KW-0472">Membrane</keyword>
<keyword evidence="4" id="KW-0812">Transmembrane</keyword>
<keyword evidence="3" id="KW-1015">Disulfide bond</keyword>
<dbReference type="CDD" id="cd00064">
    <property type="entry name" value="FU"/>
    <property type="match status" value="4"/>
</dbReference>
<dbReference type="InterPro" id="IPR009030">
    <property type="entry name" value="Growth_fac_rcpt_cys_sf"/>
</dbReference>
<sequence length="1739" mass="192006">MTYNNAYTVRKYLCCVGTTELIVANEKKSSPYDHYTTIMYLHDTSSPYNASKLYVKQMTTPNPGSPNPHGFMAHDGFVDETRGKFIVTGMASFTGTLNHLAFIVVTPGSPPTFDLRAMNQAPNLPMEMSIYTLNGANLITPASNLAYFGMILAYNNNYESNNQSQILLKISLTDYSIQASRYLTGFIPYGMGSGGIRNITFAGSYSRGIILSDGTIINRVYIPNAATNQYFRYSYILYKMTFSSNGTVIVRDNGNTYGYDYVSVQTSFGERIFEIGILSDDGDNFLYYNLINPFGDLSISKIHYTERTEVELSAYYGFYQKTNNEGIIFLRTPDGVSVVKVRLSDGKVNARYDADISTSFGFMSQRGDDIYLHYSSSGTYVKSSFLLTNGATCSDTYDSKTGNKLHTDDFTEYRDATRKFVNSPTTTTFTMGSGTLVLSDATATSWEEDNCGSFTSTLTNPMATYLKLCNNATLSTWDLCSLIRTSHTSSCTIPNADNYLESIYISDTTLINTADNTPITWMSLSSSGVLTASNIPCSLTNNYTISFKANLGVAGSNTEIQFIMQIDGQRPLINDTVADQSTTALNSSISYNVSTMFKNGAGFSSPLTYSATLADGNNLPSWISFDATTKIFTITTTAIQTATVKLICTNNLSNNKTQEFTVSITNNQPNVASSMGTVTHEDNRTYTETFNLAQVFQETDPNQVLTFSLVSFPAFVTATISGSNILTVTSFPSSSDVGGTHRVQVLASDSFSSRLDILTIVVIENTPPTQPVGLQTSITGYEDTQNYTAFLPFVDAEGNGISYNVVNSDGSPLNTSWITFDHSTRNLTYTPYGSLTSPMTFTLTVGDAYNTPSNTTITMTIKFKPKDNPAIVSRLGEFVALSFSYFQVPNNIITDDAVITSYWVTLDDGSSSPPSWLTITYPDTSTSGHFEFSGTYPTFLIELIPLRIYARDADNLVGYASIQLETKLHCHISCLTCDGPTINDCLSCDTGRFLYQTVCKTVCPNGYYGESSDNTCQLCNQACKTCNGSTDYDCTECQRNATHTYYENVDQCVTPCPTGKYGDDFTYKCENCHSFCTECYGGLSTQCTACAVSNRYTLVSPDTCLYLVCPQGTFYNSTTNSCNNCHDSCKECIGPNYNNCTSCPFSRFISESSGICQLCTEINAGLQFQPLSNTCLEQCGKGYNLGFIECDDSNTISGDGCSALCTIETDWKCEGGSTTTPDTCISLIGPTAELTFISSSTYLASIAFSENVTFGEYSEGDITISIDGPLAPYEFNFTINSTTEYVTGQIRNRFKIQFEFLSSLAGEHKEKITVTFNKPELFTDADGNILTTSTVDITIPFFKVYISEEEKAAASTQSSASLLSLILALGSSTLISVALGGTVEATWLLFGSIQLMSFVPLFNMNLPGNFREFSKNLAVLHGEPAGLPNLFEYFIPKNTQPFNNYFELMEFKTEKLLHNSGRKIELWGMMFLGMGISFVLFDTFGESFLGKIIRMIDTKVRYGLLIRSVSQFYLSFCLCSVLDIYTLSWSGGDTSYISNISAMVGMLFVMYIPIKSFEIVYRTGDLNSEDFKKRYKTIIAGLKTSGPLCFQFISIFYFRRAVYASIFVLFESSPGFQLVSTITVTLCMAVFLIIIRPYDSLLSIYLSILNEFLLVMMISGCFRFLNPTITPSLNTTLGTAFVGIVIGTIIINWVSIIFYGIGIMIQKYFKHKKTQQIKKFKNIIMEESKNSYAKLKKLQ</sequence>
<dbReference type="InterPro" id="IPR011936">
    <property type="entry name" value="Myxo_disulph_rpt"/>
</dbReference>
<organism evidence="6 7">
    <name type="scientific">Euplotes crassus</name>
    <dbReference type="NCBI Taxonomy" id="5936"/>
    <lineage>
        <taxon>Eukaryota</taxon>
        <taxon>Sar</taxon>
        <taxon>Alveolata</taxon>
        <taxon>Ciliophora</taxon>
        <taxon>Intramacronucleata</taxon>
        <taxon>Spirotrichea</taxon>
        <taxon>Hypotrichia</taxon>
        <taxon>Euplotida</taxon>
        <taxon>Euplotidae</taxon>
        <taxon>Moneuplotes</taxon>
    </lineage>
</organism>
<dbReference type="InterPro" id="IPR006212">
    <property type="entry name" value="Furin_repeat"/>
</dbReference>
<evidence type="ECO:0000256" key="1">
    <source>
        <dbReference type="ARBA" id="ARBA00022729"/>
    </source>
</evidence>
<dbReference type="SUPFAM" id="SSF57184">
    <property type="entry name" value="Growth factor receptor domain"/>
    <property type="match status" value="2"/>
</dbReference>
<dbReference type="NCBIfam" id="TIGR02232">
    <property type="entry name" value="myxo_disulf_rpt"/>
    <property type="match status" value="1"/>
</dbReference>
<protein>
    <recommendedName>
        <fullName evidence="5">Dystroglycan-type cadherin-like domain-containing protein</fullName>
    </recommendedName>
</protein>
<feature type="transmembrane region" description="Helical" evidence="4">
    <location>
        <begin position="1618"/>
        <end position="1635"/>
    </location>
</feature>
<dbReference type="PANTHER" id="PTHR15332">
    <property type="entry name" value="PROPROTEIN CONVERTASE SUBTILISIN_KEXIN TYPE 5-LIKE"/>
    <property type="match status" value="1"/>
</dbReference>
<dbReference type="InterPro" id="IPR015919">
    <property type="entry name" value="Cadherin-like_sf"/>
</dbReference>
<dbReference type="SMART" id="SM00736">
    <property type="entry name" value="CADG"/>
    <property type="match status" value="2"/>
</dbReference>
<dbReference type="Gene3D" id="2.60.40.10">
    <property type="entry name" value="Immunoglobulins"/>
    <property type="match status" value="2"/>
</dbReference>
<evidence type="ECO:0000313" key="6">
    <source>
        <dbReference type="EMBL" id="CAI2381651.1"/>
    </source>
</evidence>
<dbReference type="SMART" id="SM00261">
    <property type="entry name" value="FU"/>
    <property type="match status" value="4"/>
</dbReference>
<feature type="domain" description="Dystroglycan-type cadherin-like" evidence="5">
    <location>
        <begin position="773"/>
        <end position="869"/>
    </location>
</feature>
<comment type="caution">
    <text evidence="6">The sequence shown here is derived from an EMBL/GenBank/DDBJ whole genome shotgun (WGS) entry which is preliminary data.</text>
</comment>
<dbReference type="InterPro" id="IPR013783">
    <property type="entry name" value="Ig-like_fold"/>
</dbReference>
<dbReference type="EMBL" id="CAMPGE010023750">
    <property type="protein sequence ID" value="CAI2381651.1"/>
    <property type="molecule type" value="Genomic_DNA"/>
</dbReference>
<reference evidence="6" key="1">
    <citation type="submission" date="2023-07" db="EMBL/GenBank/DDBJ databases">
        <authorList>
            <consortium name="AG Swart"/>
            <person name="Singh M."/>
            <person name="Singh A."/>
            <person name="Seah K."/>
            <person name="Emmerich C."/>
        </authorList>
    </citation>
    <scope>NUCLEOTIDE SEQUENCE</scope>
    <source>
        <strain evidence="6">DP1</strain>
    </source>
</reference>
<feature type="transmembrane region" description="Helical" evidence="4">
    <location>
        <begin position="1575"/>
        <end position="1598"/>
    </location>
</feature>
<keyword evidence="4" id="KW-1133">Transmembrane helix</keyword>
<feature type="transmembrane region" description="Helical" evidence="4">
    <location>
        <begin position="1504"/>
        <end position="1524"/>
    </location>
</feature>
<dbReference type="SUPFAM" id="SSF49313">
    <property type="entry name" value="Cadherin-like"/>
    <property type="match status" value="2"/>
</dbReference>
<accession>A0AAD2D6S6</accession>
<dbReference type="Pfam" id="PF05345">
    <property type="entry name" value="He_PIG"/>
    <property type="match status" value="1"/>
</dbReference>
<evidence type="ECO:0000256" key="4">
    <source>
        <dbReference type="SAM" id="Phobius"/>
    </source>
</evidence>
<evidence type="ECO:0000256" key="3">
    <source>
        <dbReference type="ARBA" id="ARBA00023157"/>
    </source>
</evidence>
<evidence type="ECO:0000259" key="5">
    <source>
        <dbReference type="SMART" id="SM00736"/>
    </source>
</evidence>
<keyword evidence="1" id="KW-0732">Signal</keyword>
<feature type="transmembrane region" description="Helical" evidence="4">
    <location>
        <begin position="1536"/>
        <end position="1554"/>
    </location>
</feature>